<keyword evidence="8" id="KW-0408">Iron</keyword>
<evidence type="ECO:0000256" key="5">
    <source>
        <dbReference type="ARBA" id="ARBA00022496"/>
    </source>
</evidence>
<dbReference type="PROSITE" id="PS52016">
    <property type="entry name" value="TONB_DEPENDENT_REC_3"/>
    <property type="match status" value="1"/>
</dbReference>
<dbReference type="Pfam" id="PF01497">
    <property type="entry name" value="Peripla_BP_2"/>
    <property type="match status" value="1"/>
</dbReference>
<feature type="compositionally biased region" description="Basic and acidic residues" evidence="13">
    <location>
        <begin position="209"/>
        <end position="220"/>
    </location>
</feature>
<evidence type="ECO:0000256" key="6">
    <source>
        <dbReference type="ARBA" id="ARBA00022692"/>
    </source>
</evidence>
<dbReference type="SUPFAM" id="SSF56935">
    <property type="entry name" value="Porins"/>
    <property type="match status" value="1"/>
</dbReference>
<sequence>MKFWQFSTNCNFRLLVILSGCLSALVIQPGWAQGKSRLPTSPPTTKVEDKGLPIPQLSEIELPATSAKLLVQQPAPINTNPPSQDEQQGSVAITGVKANPTDKGVEVILETTAGDKLQVANRSTGNNFIVDVAGGQLRLPNGDAFTFKSEKPIEGITEITATNIDVNTVRVTVVGEKALPAVELFDDDTGLIFAVASKAISAQTPETPTEEKPAEEKPEEQPAAQQDDPIELVVTGEADSYGVPNASTATRTDTPLRDIPQSIQVVPQEVLRDRKVRSVNEAVQTVSGVVDGGTIYGAPSGIKTIRGFTQGFAVGGTENLRNGVPDADYIDIVPIGTIEQVEVLKGPASVLFGGVEPGGVINTITKQPLGEPYYQIAFEAGNYGYYQPSIDLSGPLTADKTVLYRLIAGYEHSNNIQTPFPPIGWKYELQELAQILGKETVSQQLIDRSSQRIEQLKQALGDRRHTLTVSVVATGEGIFWGYGQKHYSGTILEEIGLQRPRSQMGDLFYLENISEEMLSDIDGDVLFFTLWGNRAKTTLDKLQRRPLWQQLNAVQRNQVYFVGEHWHEPDIFAINAILDDLEKYLINSQKNQCDRISCRLGET</sequence>
<dbReference type="InterPro" id="IPR021731">
    <property type="entry name" value="AMIN_dom"/>
</dbReference>
<dbReference type="InterPro" id="IPR002491">
    <property type="entry name" value="ABC_transptr_periplasmic_BD"/>
</dbReference>
<dbReference type="InterPro" id="IPR039426">
    <property type="entry name" value="TonB-dep_rcpt-like"/>
</dbReference>
<dbReference type="Gene3D" id="3.40.50.1980">
    <property type="entry name" value="Nitrogenase molybdenum iron protein domain"/>
    <property type="match status" value="1"/>
</dbReference>
<evidence type="ECO:0000256" key="1">
    <source>
        <dbReference type="ARBA" id="ARBA00004571"/>
    </source>
</evidence>
<keyword evidence="5" id="KW-0410">Iron transport</keyword>
<feature type="domain" description="Fe/B12 periplasmic-binding" evidence="14">
    <location>
        <begin position="329"/>
        <end position="589"/>
    </location>
</feature>
<keyword evidence="4 12" id="KW-1134">Transmembrane beta strand</keyword>
<dbReference type="GO" id="GO:0015891">
    <property type="term" value="P:siderophore transport"/>
    <property type="evidence" value="ECO:0007669"/>
    <property type="project" value="UniProtKB-ARBA"/>
</dbReference>
<dbReference type="Gene3D" id="2.40.170.20">
    <property type="entry name" value="TonB-dependent receptor, beta-barrel domain"/>
    <property type="match status" value="1"/>
</dbReference>
<comment type="similarity">
    <text evidence="2 12">Belongs to the TonB-dependent receptor family.</text>
</comment>
<dbReference type="SUPFAM" id="SSF53807">
    <property type="entry name" value="Helical backbone' metal receptor"/>
    <property type="match status" value="1"/>
</dbReference>
<organism evidence="15 16">
    <name type="scientific">Trichormus variabilis NIES-23</name>
    <dbReference type="NCBI Taxonomy" id="1973479"/>
    <lineage>
        <taxon>Bacteria</taxon>
        <taxon>Bacillati</taxon>
        <taxon>Cyanobacteriota</taxon>
        <taxon>Cyanophyceae</taxon>
        <taxon>Nostocales</taxon>
        <taxon>Nostocaceae</taxon>
        <taxon>Trichormus</taxon>
    </lineage>
</organism>
<evidence type="ECO:0000256" key="7">
    <source>
        <dbReference type="ARBA" id="ARBA00022729"/>
    </source>
</evidence>
<dbReference type="EMBL" id="AP018216">
    <property type="protein sequence ID" value="BAY68200.1"/>
    <property type="molecule type" value="Genomic_DNA"/>
</dbReference>
<keyword evidence="11 12" id="KW-0998">Cell outer membrane</keyword>
<keyword evidence="9" id="KW-0406">Ion transport</keyword>
<accession>A0A1Z4KGT5</accession>
<dbReference type="Gene3D" id="2.170.130.10">
    <property type="entry name" value="TonB-dependent receptor, plug domain"/>
    <property type="match status" value="1"/>
</dbReference>
<reference evidence="15 16" key="1">
    <citation type="submission" date="2017-06" db="EMBL/GenBank/DDBJ databases">
        <title>Genome sequencing of cyanobaciteial culture collection at National Institute for Environmental Studies (NIES).</title>
        <authorList>
            <person name="Hirose Y."/>
            <person name="Shimura Y."/>
            <person name="Fujisawa T."/>
            <person name="Nakamura Y."/>
            <person name="Kawachi M."/>
        </authorList>
    </citation>
    <scope>NUCLEOTIDE SEQUENCE [LARGE SCALE GENOMIC DNA]</scope>
    <source>
        <strain evidence="15 16">NIES-23</strain>
    </source>
</reference>
<name>A0A1Z4KGT5_ANAVA</name>
<dbReference type="InterPro" id="IPR012910">
    <property type="entry name" value="Plug_dom"/>
</dbReference>
<dbReference type="PANTHER" id="PTHR32552">
    <property type="entry name" value="FERRICHROME IRON RECEPTOR-RELATED"/>
    <property type="match status" value="1"/>
</dbReference>
<dbReference type="InterPro" id="IPR037066">
    <property type="entry name" value="Plug_dom_sf"/>
</dbReference>
<keyword evidence="10 12" id="KW-0472">Membrane</keyword>
<keyword evidence="7" id="KW-0732">Signal</keyword>
<dbReference type="Pfam" id="PF07715">
    <property type="entry name" value="Plug"/>
    <property type="match status" value="1"/>
</dbReference>
<evidence type="ECO:0000256" key="8">
    <source>
        <dbReference type="ARBA" id="ARBA00023004"/>
    </source>
</evidence>
<dbReference type="GO" id="GO:0009279">
    <property type="term" value="C:cell outer membrane"/>
    <property type="evidence" value="ECO:0007669"/>
    <property type="project" value="UniProtKB-SubCell"/>
</dbReference>
<dbReference type="GO" id="GO:0015344">
    <property type="term" value="F:siderophore uptake transmembrane transporter activity"/>
    <property type="evidence" value="ECO:0007669"/>
    <property type="project" value="TreeGrafter"/>
</dbReference>
<keyword evidence="6 12" id="KW-0812">Transmembrane</keyword>
<keyword evidence="3 12" id="KW-0813">Transport</keyword>
<keyword evidence="15" id="KW-0675">Receptor</keyword>
<feature type="region of interest" description="Disordered" evidence="13">
    <location>
        <begin position="202"/>
        <end position="229"/>
    </location>
</feature>
<dbReference type="InterPro" id="IPR036942">
    <property type="entry name" value="Beta-barrel_TonB_sf"/>
</dbReference>
<evidence type="ECO:0000256" key="2">
    <source>
        <dbReference type="ARBA" id="ARBA00009810"/>
    </source>
</evidence>
<dbReference type="Pfam" id="PF11741">
    <property type="entry name" value="AMIN"/>
    <property type="match status" value="1"/>
</dbReference>
<proteinExistence type="inferred from homology"/>
<protein>
    <submittedName>
        <fullName evidence="15">Ferrichrome-iron receptor</fullName>
    </submittedName>
</protein>
<evidence type="ECO:0000313" key="15">
    <source>
        <dbReference type="EMBL" id="BAY68200.1"/>
    </source>
</evidence>
<evidence type="ECO:0000313" key="16">
    <source>
        <dbReference type="Proteomes" id="UP000217507"/>
    </source>
</evidence>
<evidence type="ECO:0000256" key="12">
    <source>
        <dbReference type="PROSITE-ProRule" id="PRU01360"/>
    </source>
</evidence>
<evidence type="ECO:0000256" key="11">
    <source>
        <dbReference type="ARBA" id="ARBA00023237"/>
    </source>
</evidence>
<evidence type="ECO:0000256" key="3">
    <source>
        <dbReference type="ARBA" id="ARBA00022448"/>
    </source>
</evidence>
<evidence type="ECO:0000256" key="10">
    <source>
        <dbReference type="ARBA" id="ARBA00023136"/>
    </source>
</evidence>
<comment type="subcellular location">
    <subcellularLocation>
        <location evidence="1 12">Cell outer membrane</location>
        <topology evidence="1 12">Multi-pass membrane protein</topology>
    </subcellularLocation>
</comment>
<dbReference type="PANTHER" id="PTHR32552:SF68">
    <property type="entry name" value="FERRICHROME OUTER MEMBRANE TRANSPORTER_PHAGE RECEPTOR"/>
    <property type="match status" value="1"/>
</dbReference>
<evidence type="ECO:0000256" key="9">
    <source>
        <dbReference type="ARBA" id="ARBA00023065"/>
    </source>
</evidence>
<evidence type="ECO:0000256" key="4">
    <source>
        <dbReference type="ARBA" id="ARBA00022452"/>
    </source>
</evidence>
<dbReference type="AlphaFoldDB" id="A0A1Z4KGT5"/>
<gene>
    <name evidence="15" type="ORF">NIES23_09840</name>
</gene>
<dbReference type="FunFam" id="2.170.130.10:FF:000001">
    <property type="entry name" value="Catecholate siderophore TonB-dependent receptor"/>
    <property type="match status" value="1"/>
</dbReference>
<dbReference type="PROSITE" id="PS50983">
    <property type="entry name" value="FE_B12_PBP"/>
    <property type="match status" value="1"/>
</dbReference>
<evidence type="ECO:0000256" key="13">
    <source>
        <dbReference type="SAM" id="MobiDB-lite"/>
    </source>
</evidence>
<dbReference type="Proteomes" id="UP000217507">
    <property type="component" value="Chromosome"/>
</dbReference>
<evidence type="ECO:0000259" key="14">
    <source>
        <dbReference type="PROSITE" id="PS50983"/>
    </source>
</evidence>